<dbReference type="PANTHER" id="PTHR46206">
    <property type="entry name" value="CYTOCHROME P450"/>
    <property type="match status" value="1"/>
</dbReference>
<keyword evidence="4" id="KW-0479">Metal-binding</keyword>
<organism evidence="8 9">
    <name type="scientific">Diaporthe australafricana</name>
    <dbReference type="NCBI Taxonomy" id="127596"/>
    <lineage>
        <taxon>Eukaryota</taxon>
        <taxon>Fungi</taxon>
        <taxon>Dikarya</taxon>
        <taxon>Ascomycota</taxon>
        <taxon>Pezizomycotina</taxon>
        <taxon>Sordariomycetes</taxon>
        <taxon>Sordariomycetidae</taxon>
        <taxon>Diaporthales</taxon>
        <taxon>Diaporthaceae</taxon>
        <taxon>Diaporthe</taxon>
    </lineage>
</organism>
<keyword evidence="9" id="KW-1185">Reference proteome</keyword>
<evidence type="ECO:0000256" key="6">
    <source>
        <dbReference type="ARBA" id="ARBA00023004"/>
    </source>
</evidence>
<name>A0ABR3W5B3_9PEZI</name>
<dbReference type="EMBL" id="JAWRVE010000147">
    <property type="protein sequence ID" value="KAL1853611.1"/>
    <property type="molecule type" value="Genomic_DNA"/>
</dbReference>
<dbReference type="InterPro" id="IPR001128">
    <property type="entry name" value="Cyt_P450"/>
</dbReference>
<keyword evidence="6" id="KW-0408">Iron</keyword>
<evidence type="ECO:0000256" key="7">
    <source>
        <dbReference type="ARBA" id="ARBA00023033"/>
    </source>
</evidence>
<evidence type="ECO:0000256" key="4">
    <source>
        <dbReference type="ARBA" id="ARBA00022723"/>
    </source>
</evidence>
<proteinExistence type="inferred from homology"/>
<reference evidence="8 9" key="1">
    <citation type="journal article" date="2024" name="IMA Fungus">
        <title>IMA Genome - F19 : A genome assembly and annotation guide to empower mycologists, including annotated draft genome sequences of Ceratocystis pirilliformis, Diaporthe australafricana, Fusarium ophioides, Paecilomyces lecythidis, and Sporothrix stenoceras.</title>
        <authorList>
            <person name="Aylward J."/>
            <person name="Wilson A.M."/>
            <person name="Visagie C.M."/>
            <person name="Spraker J."/>
            <person name="Barnes I."/>
            <person name="Buitendag C."/>
            <person name="Ceriani C."/>
            <person name="Del Mar Angel L."/>
            <person name="du Plessis D."/>
            <person name="Fuchs T."/>
            <person name="Gasser K."/>
            <person name="Kramer D."/>
            <person name="Li W."/>
            <person name="Munsamy K."/>
            <person name="Piso A."/>
            <person name="Price J.L."/>
            <person name="Sonnekus B."/>
            <person name="Thomas C."/>
            <person name="van der Nest A."/>
            <person name="van Dijk A."/>
            <person name="van Heerden A."/>
            <person name="van Vuuren N."/>
            <person name="Yilmaz N."/>
            <person name="Duong T.A."/>
            <person name="van der Merwe N.A."/>
            <person name="Wingfield M.J."/>
            <person name="Wingfield B.D."/>
        </authorList>
    </citation>
    <scope>NUCLEOTIDE SEQUENCE [LARGE SCALE GENOMIC DNA]</scope>
    <source>
        <strain evidence="8 9">CMW 18300</strain>
    </source>
</reference>
<dbReference type="InterPro" id="IPR036396">
    <property type="entry name" value="Cyt_P450_sf"/>
</dbReference>
<comment type="subcellular location">
    <subcellularLocation>
        <location evidence="2">Membrane</location>
        <topology evidence="2">Single-pass membrane protein</topology>
    </subcellularLocation>
</comment>
<comment type="caution">
    <text evidence="8">The sequence shown here is derived from an EMBL/GenBank/DDBJ whole genome shotgun (WGS) entry which is preliminary data.</text>
</comment>
<gene>
    <name evidence="8" type="ORF">Daus18300_011734</name>
</gene>
<dbReference type="Gene3D" id="1.10.630.10">
    <property type="entry name" value="Cytochrome P450"/>
    <property type="match status" value="1"/>
</dbReference>
<evidence type="ECO:0000313" key="9">
    <source>
        <dbReference type="Proteomes" id="UP001583177"/>
    </source>
</evidence>
<keyword evidence="5" id="KW-0560">Oxidoreductase</keyword>
<comment type="cofactor">
    <cofactor evidence="1">
        <name>heme</name>
        <dbReference type="ChEBI" id="CHEBI:30413"/>
    </cofactor>
</comment>
<evidence type="ECO:0000256" key="1">
    <source>
        <dbReference type="ARBA" id="ARBA00001971"/>
    </source>
</evidence>
<dbReference type="PRINTS" id="PR00465">
    <property type="entry name" value="EP450IV"/>
</dbReference>
<evidence type="ECO:0000256" key="3">
    <source>
        <dbReference type="ARBA" id="ARBA00010617"/>
    </source>
</evidence>
<dbReference type="InterPro" id="IPR002403">
    <property type="entry name" value="Cyt_P450_E_grp-IV"/>
</dbReference>
<evidence type="ECO:0000256" key="2">
    <source>
        <dbReference type="ARBA" id="ARBA00004167"/>
    </source>
</evidence>
<dbReference type="Pfam" id="PF00067">
    <property type="entry name" value="p450"/>
    <property type="match status" value="1"/>
</dbReference>
<evidence type="ECO:0000256" key="5">
    <source>
        <dbReference type="ARBA" id="ARBA00023002"/>
    </source>
</evidence>
<sequence>MFKVMRNDSDILVLPPKYVNELRDMPEDKISATDANIKNMVGHYTIGNIAVIRDSDLHRRALQQKLTPALGTLIPPVKEELVFALEAEVKDCKDWTPTLMTPLIINIVARVSACIFVGPDLCRDAEWLYTSIHFTKNIGITRNLLRVLPTIVRPVVARLLPSYWRIYANLAAGKRLIGPIIDERRRKAASLSSKSDTAWQKPNDFLQWLIDGARPEEGSTADLVHRQLLVSLGSIHTTSMMCSHFFFDLCAHPEYLEPLRQEMVYVLREDGGFKKTTLNKLRKLDSFLRESQRMNPPFSCKSMSFQRVVRKTVTLKDGTCLPAGTHFAMPAAAMAHDQSLVPGIDGEKDADVFDPFRFERLRNDASRPENVNRFQFATTDSSTLHFGHGKYACPGRFFASNEIKVILCHLLLRYDFKFPEERNQAHPANWSYEEAFYPDPTIPVLMRQRAAHELAPDIAAMVGA</sequence>
<dbReference type="Proteomes" id="UP001583177">
    <property type="component" value="Unassembled WGS sequence"/>
</dbReference>
<comment type="similarity">
    <text evidence="3">Belongs to the cytochrome P450 family.</text>
</comment>
<keyword evidence="7" id="KW-0503">Monooxygenase</keyword>
<dbReference type="PANTHER" id="PTHR46206:SF6">
    <property type="entry name" value="CYTOCHROME P450 MONOOXYGENASE AN1598-RELATED"/>
    <property type="match status" value="1"/>
</dbReference>
<accession>A0ABR3W5B3</accession>
<evidence type="ECO:0008006" key="10">
    <source>
        <dbReference type="Google" id="ProtNLM"/>
    </source>
</evidence>
<dbReference type="SUPFAM" id="SSF48264">
    <property type="entry name" value="Cytochrome P450"/>
    <property type="match status" value="1"/>
</dbReference>
<dbReference type="CDD" id="cd11041">
    <property type="entry name" value="CYP503A1-like"/>
    <property type="match status" value="1"/>
</dbReference>
<evidence type="ECO:0000313" key="8">
    <source>
        <dbReference type="EMBL" id="KAL1853611.1"/>
    </source>
</evidence>
<protein>
    <recommendedName>
        <fullName evidence="10">Cytochrome P450</fullName>
    </recommendedName>
</protein>